<dbReference type="RefSeq" id="WP_189581486.1">
    <property type="nucleotide sequence ID" value="NZ_BMYV01000001.1"/>
</dbReference>
<name>A0A918KEC4_9PROT</name>
<dbReference type="EMBL" id="BMYV01000001">
    <property type="protein sequence ID" value="GGX60256.1"/>
    <property type="molecule type" value="Genomic_DNA"/>
</dbReference>
<evidence type="ECO:0008006" key="3">
    <source>
        <dbReference type="Google" id="ProtNLM"/>
    </source>
</evidence>
<accession>A0A918KEC4</accession>
<evidence type="ECO:0000313" key="2">
    <source>
        <dbReference type="Proteomes" id="UP000600865"/>
    </source>
</evidence>
<dbReference type="InterPro" id="IPR016181">
    <property type="entry name" value="Acyl_CoA_acyltransferase"/>
</dbReference>
<keyword evidence="2" id="KW-1185">Reference proteome</keyword>
<dbReference type="PANTHER" id="PTHR41368">
    <property type="entry name" value="PROTEIN YGHO"/>
    <property type="match status" value="1"/>
</dbReference>
<dbReference type="PANTHER" id="PTHR41368:SF1">
    <property type="entry name" value="PROTEIN YGHO"/>
    <property type="match status" value="1"/>
</dbReference>
<protein>
    <recommendedName>
        <fullName evidence="3">N-acetyltransferase domain-containing protein</fullName>
    </recommendedName>
</protein>
<dbReference type="SUPFAM" id="SSF55729">
    <property type="entry name" value="Acyl-CoA N-acyltransferases (Nat)"/>
    <property type="match status" value="1"/>
</dbReference>
<comment type="caution">
    <text evidence="1">The sequence shown here is derived from an EMBL/GenBank/DDBJ whole genome shotgun (WGS) entry which is preliminary data.</text>
</comment>
<sequence length="385" mass="43718">MQASTTQLDIIEVRTPAQTKRFLDLPYDIYRGQSAWAPPLRIERKEQLDPKKNPAARDLDRQLFLAIKDGKDVGRIAAFLNPAHDLHHDKDTAFFGYFDAIDSPETMTALLDAAQTWARTKGRRRMVGPAQWSVNEEVGLLVDGFDDTNVVLMSYGRPYYAPAIELAGYSKAVDMLAFQADLNAGYPRPKITQMMVDYAQKSKAITWRTLNPKDFDAEIARAMHIFNDAWSENWGFFPFPDDAIRHLAKEMKPIIAPDRFWFGSIDGELASFLCLLPDLNELAAGFDGKLLPFNWAKLIYRLKKQTAKQARIPLMGLMRKHHNTRKGLALTAALCEESFEAARQAGFTHCELSWILEDNDGMVAICEQASAVPYKTYRMYEKRIG</sequence>
<dbReference type="InterPro" id="IPR039968">
    <property type="entry name" value="BcerS-like"/>
</dbReference>
<dbReference type="Gene3D" id="3.40.630.30">
    <property type="match status" value="1"/>
</dbReference>
<dbReference type="Proteomes" id="UP000600865">
    <property type="component" value="Unassembled WGS sequence"/>
</dbReference>
<gene>
    <name evidence="1" type="ORF">GCM10011309_07620</name>
</gene>
<organism evidence="1 2">
    <name type="scientific">Litorimonas cladophorae</name>
    <dbReference type="NCBI Taxonomy" id="1220491"/>
    <lineage>
        <taxon>Bacteria</taxon>
        <taxon>Pseudomonadati</taxon>
        <taxon>Pseudomonadota</taxon>
        <taxon>Alphaproteobacteria</taxon>
        <taxon>Maricaulales</taxon>
        <taxon>Robiginitomaculaceae</taxon>
    </lineage>
</organism>
<evidence type="ECO:0000313" key="1">
    <source>
        <dbReference type="EMBL" id="GGX60256.1"/>
    </source>
</evidence>
<proteinExistence type="predicted"/>
<dbReference type="AlphaFoldDB" id="A0A918KEC4"/>
<reference evidence="1 2" key="1">
    <citation type="journal article" date="2014" name="Int. J. Syst. Evol. Microbiol.">
        <title>Complete genome sequence of Corynebacterium casei LMG S-19264T (=DSM 44701T), isolated from a smear-ripened cheese.</title>
        <authorList>
            <consortium name="US DOE Joint Genome Institute (JGI-PGF)"/>
            <person name="Walter F."/>
            <person name="Albersmeier A."/>
            <person name="Kalinowski J."/>
            <person name="Ruckert C."/>
        </authorList>
    </citation>
    <scope>NUCLEOTIDE SEQUENCE [LARGE SCALE GENOMIC DNA]</scope>
    <source>
        <strain evidence="1 2">KCTC 23968</strain>
    </source>
</reference>